<dbReference type="Pfam" id="PF00589">
    <property type="entry name" value="Phage_integrase"/>
    <property type="match status" value="1"/>
</dbReference>
<evidence type="ECO:0000256" key="2">
    <source>
        <dbReference type="SAM" id="MobiDB-lite"/>
    </source>
</evidence>
<sequence>MTTTTTRAHFAAASDAATGSETGPATPPEHRTGPFDGMAAAAILDTLPQLSTWPSPLTKRSRAKAARWRRGASRILDWLATYPGDGWQQRWLAAGADVSTEWIDTVTNGFGRIEPTRREVTTEGLSALLLKRVLSPSYEFLQNYRSSGLHRYAKQEFGAELFEQVARAGHVRGMVASQLSAAENCLVKISFHTGHHPVDLTAEDLLAYHAWGKDIAGGVPAGLYAAWDLLRDVGVLAERLPLHRTLARGPLSPAAMVDRHNVQCRPVRDLLVRYLNERRPSLDYSSLASLASQLVGAFWADIERHHPVIDTIHLPAEVAEAWKHRVKVISREGKQPVPRENWPSVMATVRSFHLDIAEWALEDPSWAAWAVPSPVRRSDTGGFTKVKKKTQAKMHQRVRERLPRLPDLVEATEQHHADQQRLLACAQATPIGTSFTQTGRQYRRISREEHRARRLLHYRPTMVLTEDVSTGEHFDVTRDEDDAFWAWAIIETLRHTGVRLEELLELTHLALVSYRLPDTDEIVPLLQIVPSKGNEERLLLVGPELASVLATIITRLRGDNDGTVPLVARYDPHELVTGPALPHLFQRRIGWRRTVMSTNMVYQLLNDTLARAALTNQTGQPLRYTPHDFRRVFATEAVTGGLPAHIAAWLLGHASITTTETYLAVFQEDLIRSYRAFLDKRRGVRLAEEYREPTDEEWREFQQHFHARKLELGDCARPYRTPCQHEHSCLRCPMLRVSPRQRGRLIEIIHNLTDRIAEARINGWLGEVQGLQTSLTKAQEKLASLDRSIARGRSAGGPGNLGMPIITG</sequence>
<evidence type="ECO:0000313" key="4">
    <source>
        <dbReference type="EMBL" id="MDI6105569.1"/>
    </source>
</evidence>
<dbReference type="InterPro" id="IPR050090">
    <property type="entry name" value="Tyrosine_recombinase_XerCD"/>
</dbReference>
<reference evidence="4 5" key="1">
    <citation type="submission" date="2023-05" db="EMBL/GenBank/DDBJ databases">
        <title>Actinoplanes sp. NEAU-A12 genome sequencing.</title>
        <authorList>
            <person name="Wang Z.-S."/>
        </authorList>
    </citation>
    <scope>NUCLEOTIDE SEQUENCE [LARGE SCALE GENOMIC DNA]</scope>
    <source>
        <strain evidence="4 5">NEAU-A12</strain>
    </source>
</reference>
<dbReference type="InterPro" id="IPR011010">
    <property type="entry name" value="DNA_brk_join_enz"/>
</dbReference>
<protein>
    <submittedName>
        <fullName evidence="4">Site-specific integrase</fullName>
    </submittedName>
</protein>
<feature type="domain" description="Tyr recombinase" evidence="3">
    <location>
        <begin position="459"/>
        <end position="675"/>
    </location>
</feature>
<dbReference type="SUPFAM" id="SSF56349">
    <property type="entry name" value="DNA breaking-rejoining enzymes"/>
    <property type="match status" value="1"/>
</dbReference>
<dbReference type="RefSeq" id="WP_282767036.1">
    <property type="nucleotide sequence ID" value="NZ_JASCTH010000048.1"/>
</dbReference>
<proteinExistence type="predicted"/>
<keyword evidence="1" id="KW-0233">DNA recombination</keyword>
<evidence type="ECO:0000256" key="1">
    <source>
        <dbReference type="ARBA" id="ARBA00023172"/>
    </source>
</evidence>
<feature type="region of interest" description="Disordered" evidence="2">
    <location>
        <begin position="1"/>
        <end position="35"/>
    </location>
</feature>
<keyword evidence="5" id="KW-1185">Reference proteome</keyword>
<dbReference type="EMBL" id="JASCTH010000048">
    <property type="protein sequence ID" value="MDI6105569.1"/>
    <property type="molecule type" value="Genomic_DNA"/>
</dbReference>
<dbReference type="InterPro" id="IPR013762">
    <property type="entry name" value="Integrase-like_cat_sf"/>
</dbReference>
<dbReference type="InterPro" id="IPR002104">
    <property type="entry name" value="Integrase_catalytic"/>
</dbReference>
<accession>A0ABT6X0P0</accession>
<name>A0ABT6X0P0_9ACTN</name>
<comment type="caution">
    <text evidence="4">The sequence shown here is derived from an EMBL/GenBank/DDBJ whole genome shotgun (WGS) entry which is preliminary data.</text>
</comment>
<evidence type="ECO:0000259" key="3">
    <source>
        <dbReference type="PROSITE" id="PS51898"/>
    </source>
</evidence>
<evidence type="ECO:0000313" key="5">
    <source>
        <dbReference type="Proteomes" id="UP001241758"/>
    </source>
</evidence>
<dbReference type="PANTHER" id="PTHR30349">
    <property type="entry name" value="PHAGE INTEGRASE-RELATED"/>
    <property type="match status" value="1"/>
</dbReference>
<dbReference type="Proteomes" id="UP001241758">
    <property type="component" value="Unassembled WGS sequence"/>
</dbReference>
<dbReference type="PANTHER" id="PTHR30349:SF64">
    <property type="entry name" value="PROPHAGE INTEGRASE INTD-RELATED"/>
    <property type="match status" value="1"/>
</dbReference>
<dbReference type="PROSITE" id="PS51898">
    <property type="entry name" value="TYR_RECOMBINASE"/>
    <property type="match status" value="1"/>
</dbReference>
<gene>
    <name evidence="4" type="ORF">QLQ12_44010</name>
</gene>
<dbReference type="Gene3D" id="1.10.443.10">
    <property type="entry name" value="Intergrase catalytic core"/>
    <property type="match status" value="1"/>
</dbReference>
<organism evidence="4 5">
    <name type="scientific">Actinoplanes sandaracinus</name>
    <dbReference type="NCBI Taxonomy" id="3045177"/>
    <lineage>
        <taxon>Bacteria</taxon>
        <taxon>Bacillati</taxon>
        <taxon>Actinomycetota</taxon>
        <taxon>Actinomycetes</taxon>
        <taxon>Micromonosporales</taxon>
        <taxon>Micromonosporaceae</taxon>
        <taxon>Actinoplanes</taxon>
    </lineage>
</organism>
<dbReference type="CDD" id="cd00397">
    <property type="entry name" value="DNA_BRE_C"/>
    <property type="match status" value="1"/>
</dbReference>